<dbReference type="RefSeq" id="WP_221858194.1">
    <property type="nucleotide sequence ID" value="NZ_BAAAYV010000025.1"/>
</dbReference>
<feature type="transmembrane region" description="Helical" evidence="1">
    <location>
        <begin position="12"/>
        <end position="30"/>
    </location>
</feature>
<evidence type="ECO:0000313" key="3">
    <source>
        <dbReference type="Proteomes" id="UP001410795"/>
    </source>
</evidence>
<reference evidence="3" key="1">
    <citation type="journal article" date="2019" name="Int. J. Syst. Evol. Microbiol.">
        <title>The Global Catalogue of Microorganisms (GCM) 10K type strain sequencing project: providing services to taxonomists for standard genome sequencing and annotation.</title>
        <authorList>
            <consortium name="The Broad Institute Genomics Platform"/>
            <consortium name="The Broad Institute Genome Sequencing Center for Infectious Disease"/>
            <person name="Wu L."/>
            <person name="Ma J."/>
        </authorList>
    </citation>
    <scope>NUCLEOTIDE SEQUENCE [LARGE SCALE GENOMIC DNA]</scope>
    <source>
        <strain evidence="3">JCM 16546</strain>
    </source>
</reference>
<evidence type="ECO:0000256" key="1">
    <source>
        <dbReference type="SAM" id="Phobius"/>
    </source>
</evidence>
<keyword evidence="1" id="KW-1133">Transmembrane helix</keyword>
<proteinExistence type="predicted"/>
<keyword evidence="3" id="KW-1185">Reference proteome</keyword>
<dbReference type="Proteomes" id="UP001410795">
    <property type="component" value="Unassembled WGS sequence"/>
</dbReference>
<evidence type="ECO:0000313" key="2">
    <source>
        <dbReference type="EMBL" id="GAA3667681.1"/>
    </source>
</evidence>
<sequence>MTTTRQRRALRGAVTASVATLVALMSHLMGGGAVPGWLGLLLPWLLSLPVGMLLAGRRLSLWRLSTSVAASQALFHVLFVLGTPSDAALVLAPHGGHSATAGTIVSAVEPHAATMLHGDLSMWLWHGLAAVLTVAWLHRAERVAAGLRVAATRVAAWVRRRFDAPVLPLPLRAAPLTAAPGWSSWHLVSEAQLAPLSRRGPPLLHTV</sequence>
<feature type="transmembrane region" description="Helical" evidence="1">
    <location>
        <begin position="61"/>
        <end position="81"/>
    </location>
</feature>
<name>A0ABP7BR13_9MICO</name>
<feature type="transmembrane region" description="Helical" evidence="1">
    <location>
        <begin position="120"/>
        <end position="138"/>
    </location>
</feature>
<keyword evidence="1" id="KW-0472">Membrane</keyword>
<dbReference type="EMBL" id="BAAAYV010000025">
    <property type="protein sequence ID" value="GAA3667681.1"/>
    <property type="molecule type" value="Genomic_DNA"/>
</dbReference>
<keyword evidence="1" id="KW-0812">Transmembrane</keyword>
<evidence type="ECO:0008006" key="4">
    <source>
        <dbReference type="Google" id="ProtNLM"/>
    </source>
</evidence>
<feature type="transmembrane region" description="Helical" evidence="1">
    <location>
        <begin position="36"/>
        <end position="54"/>
    </location>
</feature>
<gene>
    <name evidence="2" type="ORF">GCM10022202_32170</name>
</gene>
<accession>A0ABP7BR13</accession>
<comment type="caution">
    <text evidence="2">The sequence shown here is derived from an EMBL/GenBank/DDBJ whole genome shotgun (WGS) entry which is preliminary data.</text>
</comment>
<organism evidence="2 3">
    <name type="scientific">Microbacterium marinilacus</name>
    <dbReference type="NCBI Taxonomy" id="415209"/>
    <lineage>
        <taxon>Bacteria</taxon>
        <taxon>Bacillati</taxon>
        <taxon>Actinomycetota</taxon>
        <taxon>Actinomycetes</taxon>
        <taxon>Micrococcales</taxon>
        <taxon>Microbacteriaceae</taxon>
        <taxon>Microbacterium</taxon>
    </lineage>
</organism>
<protein>
    <recommendedName>
        <fullName evidence="4">MFS transporter</fullName>
    </recommendedName>
</protein>